<gene>
    <name evidence="5" type="ORF">HAD_08550</name>
</gene>
<keyword evidence="3" id="KW-0460">Magnesium</keyword>
<evidence type="ECO:0000259" key="4">
    <source>
        <dbReference type="Pfam" id="PF12804"/>
    </source>
</evidence>
<dbReference type="eggNOG" id="COG1209">
    <property type="taxonomic scope" value="Bacteria"/>
</dbReference>
<evidence type="ECO:0000256" key="1">
    <source>
        <dbReference type="ARBA" id="ARBA00022679"/>
    </source>
</evidence>
<dbReference type="eggNOG" id="COG1208">
    <property type="taxonomic scope" value="Bacteria"/>
</dbReference>
<dbReference type="OrthoDB" id="9814110at2"/>
<dbReference type="EMBL" id="ARYH01000001">
    <property type="protein sequence ID" value="KCZ85721.1"/>
    <property type="molecule type" value="Genomic_DNA"/>
</dbReference>
<proteinExistence type="predicted"/>
<name>A0A069E9E1_9PROT</name>
<comment type="caution">
    <text evidence="5">The sequence shown here is derived from an EMBL/GenBank/DDBJ whole genome shotgun (WGS) entry which is preliminary data.</text>
</comment>
<keyword evidence="2" id="KW-0548">Nucleotidyltransferase</keyword>
<organism evidence="5 6">
    <name type="scientific">Hyphomonas adhaerens MHS-3</name>
    <dbReference type="NCBI Taxonomy" id="1280949"/>
    <lineage>
        <taxon>Bacteria</taxon>
        <taxon>Pseudomonadati</taxon>
        <taxon>Pseudomonadota</taxon>
        <taxon>Alphaproteobacteria</taxon>
        <taxon>Hyphomonadales</taxon>
        <taxon>Hyphomonadaceae</taxon>
        <taxon>Hyphomonas</taxon>
    </lineage>
</organism>
<dbReference type="InterPro" id="IPR029044">
    <property type="entry name" value="Nucleotide-diphossugar_trans"/>
</dbReference>
<evidence type="ECO:0000256" key="2">
    <source>
        <dbReference type="ARBA" id="ARBA00022695"/>
    </source>
</evidence>
<dbReference type="Gene3D" id="3.90.550.10">
    <property type="entry name" value="Spore Coat Polysaccharide Biosynthesis Protein SpsA, Chain A"/>
    <property type="match status" value="2"/>
</dbReference>
<dbReference type="Proteomes" id="UP000027446">
    <property type="component" value="Unassembled WGS sequence"/>
</dbReference>
<accession>A0A069E9E1</accession>
<protein>
    <recommendedName>
        <fullName evidence="4">MobA-like NTP transferase domain-containing protein</fullName>
    </recommendedName>
</protein>
<dbReference type="SUPFAM" id="SSF53448">
    <property type="entry name" value="Nucleotide-diphospho-sugar transferases"/>
    <property type="match status" value="2"/>
</dbReference>
<keyword evidence="1" id="KW-0808">Transferase</keyword>
<evidence type="ECO:0000313" key="6">
    <source>
        <dbReference type="Proteomes" id="UP000027446"/>
    </source>
</evidence>
<dbReference type="PATRIC" id="fig|1280949.3.peg.1744"/>
<reference evidence="5 6" key="1">
    <citation type="journal article" date="2014" name="Antonie Van Leeuwenhoek">
        <title>Hyphomonas beringensis sp. nov. and Hyphomonas chukchiensis sp. nov., isolated from surface seawater of the Bering Sea and Chukchi Sea.</title>
        <authorList>
            <person name="Li C."/>
            <person name="Lai Q."/>
            <person name="Li G."/>
            <person name="Dong C."/>
            <person name="Wang J."/>
            <person name="Liao Y."/>
            <person name="Shao Z."/>
        </authorList>
    </citation>
    <scope>NUCLEOTIDE SEQUENCE [LARGE SCALE GENOMIC DNA]</scope>
    <source>
        <strain evidence="5 6">MHS-3</strain>
    </source>
</reference>
<dbReference type="Pfam" id="PF12804">
    <property type="entry name" value="NTP_transf_3"/>
    <property type="match status" value="1"/>
</dbReference>
<sequence length="581" mass="64918">MQIVIPMSGFGERFRRAGYDTPKPLIPVDGKPIIAHVLDMFPGETDVVFICNKDHLSNPDYRMAEILRRYCPTGKIVAIPPHKLGPVNAVLLAREAIDPDKPVVVNYCDFTCYWDYKDFRRFVTETDCDGCVPAYRGFHPHSLGSTFYAYMKHTGLWMDDIQEKKPWTDDPPSEYASSGTYYFRSGALCLETLEKQVRQELDVNGEYYVSLAYRVLKQGGYRTAIYDLQHFMQWGTPEDLAEYVAWSKAFRRLAVDDAVRPRHGGTLLVPMAGLGKRFADEGYAQVKPLIPVSGRPMAIQATRDLPEAHKTVFVLRRDIPGVEEIELKLLTSFVGAETVMLDEVTEGQAITCKHGLSRVAPDQPVTVGACDNGMLYDPKKFEAAMAGDADVLVWTVRGHVDGKMRPKQFGWVQADKDGAVRDVLVKEAPEDPATAPMIVGAFTFRRASDFAACIDALVDRDGRVNGEFYVDSLIADAVAKGLNCQIFEIDHYIGWGTPNDLKTFEYWQSCFHKWPSHPYKLQNDRRIPGASIGGLADRYAATVPDRPEGVSVKTAEAKGTANPLRQIRSIWDLVSGSSPRS</sequence>
<dbReference type="CDD" id="cd04183">
    <property type="entry name" value="GT2_BcE_like"/>
    <property type="match status" value="1"/>
</dbReference>
<dbReference type="PANTHER" id="PTHR43584:SF8">
    <property type="entry name" value="N-ACETYLMURAMATE ALPHA-1-PHOSPHATE URIDYLYLTRANSFERASE"/>
    <property type="match status" value="1"/>
</dbReference>
<dbReference type="PANTHER" id="PTHR43584">
    <property type="entry name" value="NUCLEOTIDYL TRANSFERASE"/>
    <property type="match status" value="1"/>
</dbReference>
<dbReference type="STRING" id="1280949.HAD_08550"/>
<dbReference type="InterPro" id="IPR025877">
    <property type="entry name" value="MobA-like_NTP_Trfase"/>
</dbReference>
<evidence type="ECO:0000313" key="5">
    <source>
        <dbReference type="EMBL" id="KCZ85721.1"/>
    </source>
</evidence>
<dbReference type="GO" id="GO:0016779">
    <property type="term" value="F:nucleotidyltransferase activity"/>
    <property type="evidence" value="ECO:0007669"/>
    <property type="project" value="UniProtKB-KW"/>
</dbReference>
<dbReference type="RefSeq" id="WP_084331840.1">
    <property type="nucleotide sequence ID" value="NZ_ARYH01000001.1"/>
</dbReference>
<feature type="domain" description="MobA-like NTP transferase" evidence="4">
    <location>
        <begin position="8"/>
        <end position="143"/>
    </location>
</feature>
<evidence type="ECO:0000256" key="3">
    <source>
        <dbReference type="ARBA" id="ARBA00022842"/>
    </source>
</evidence>
<dbReference type="InterPro" id="IPR050065">
    <property type="entry name" value="GlmU-like"/>
</dbReference>
<keyword evidence="6" id="KW-1185">Reference proteome</keyword>
<dbReference type="AlphaFoldDB" id="A0A069E9E1"/>